<dbReference type="Pfam" id="PF03641">
    <property type="entry name" value="Lysine_decarbox"/>
    <property type="match status" value="1"/>
</dbReference>
<dbReference type="GO" id="GO:0016799">
    <property type="term" value="F:hydrolase activity, hydrolyzing N-glycosyl compounds"/>
    <property type="evidence" value="ECO:0007669"/>
    <property type="project" value="TreeGrafter"/>
</dbReference>
<evidence type="ECO:0000256" key="1">
    <source>
        <dbReference type="ARBA" id="ARBA00006763"/>
    </source>
</evidence>
<dbReference type="AlphaFoldDB" id="A0A2N8LAT7"/>
<evidence type="ECO:0000313" key="4">
    <source>
        <dbReference type="Proteomes" id="UP000235963"/>
    </source>
</evidence>
<dbReference type="RefSeq" id="WP_102777972.1">
    <property type="nucleotide sequence ID" value="NZ_CBCSGP010000004.1"/>
</dbReference>
<dbReference type="EMBL" id="LOCM01000030">
    <property type="protein sequence ID" value="PND47271.1"/>
    <property type="molecule type" value="Genomic_DNA"/>
</dbReference>
<evidence type="ECO:0000256" key="2">
    <source>
        <dbReference type="RuleBase" id="RU363015"/>
    </source>
</evidence>
<sequence>MKLTIFCGASEGKNPIYREKTSELGLWMAQNKHDLVYGGGKVGLMGVIADTIIAQGGQTIGVMPTFLEEREIAHAGLSQLIIVDDMPKRKAKMMALGDAFIALPGGPGTLEEISEVISWSRIGQNDNPCILFNINNYFDHLRQQFDQMVTEGFLSQQDRDNILFSDDISEIESFILHYQAPSVRKYQ</sequence>
<keyword evidence="2" id="KW-0378">Hydrolase</keyword>
<comment type="caution">
    <text evidence="3">The sequence shown here is derived from an EMBL/GenBank/DDBJ whole genome shotgun (WGS) entry which is preliminary data.</text>
</comment>
<keyword evidence="2" id="KW-0203">Cytokinin biosynthesis</keyword>
<reference evidence="3 4" key="1">
    <citation type="submission" date="2015-12" db="EMBL/GenBank/DDBJ databases">
        <title>Streptococcus penaeicida sp. nov.</title>
        <authorList>
            <person name="Gomez-Gil B."/>
            <person name="Morales-Covarrubias M."/>
        </authorList>
    </citation>
    <scope>NUCLEOTIDE SEQUENCE [LARGE SCALE GENOMIC DNA]</scope>
    <source>
        <strain evidence="3 4">CAIM 1838</strain>
    </source>
</reference>
<dbReference type="PANTHER" id="PTHR31223">
    <property type="entry name" value="LOG FAMILY PROTEIN YJL055W"/>
    <property type="match status" value="1"/>
</dbReference>
<dbReference type="InterPro" id="IPR005269">
    <property type="entry name" value="LOG"/>
</dbReference>
<dbReference type="NCBIfam" id="TIGR00730">
    <property type="entry name" value="Rossman fold protein, TIGR00730 family"/>
    <property type="match status" value="1"/>
</dbReference>
<organism evidence="3 4">
    <name type="scientific">Streptococcus penaeicida</name>
    <dbReference type="NCBI Taxonomy" id="1765960"/>
    <lineage>
        <taxon>Bacteria</taxon>
        <taxon>Bacillati</taxon>
        <taxon>Bacillota</taxon>
        <taxon>Bacilli</taxon>
        <taxon>Lactobacillales</taxon>
        <taxon>Streptococcaceae</taxon>
        <taxon>Streptococcus</taxon>
    </lineage>
</organism>
<dbReference type="Proteomes" id="UP000235963">
    <property type="component" value="Unassembled WGS sequence"/>
</dbReference>
<dbReference type="EC" id="3.2.2.n1" evidence="2"/>
<gene>
    <name evidence="3" type="ORF">AT575_08390</name>
</gene>
<comment type="similarity">
    <text evidence="1 2">Belongs to the LOG family.</text>
</comment>
<dbReference type="GO" id="GO:0005829">
    <property type="term" value="C:cytosol"/>
    <property type="evidence" value="ECO:0007669"/>
    <property type="project" value="TreeGrafter"/>
</dbReference>
<dbReference type="OrthoDB" id="9801098at2"/>
<dbReference type="InterPro" id="IPR031100">
    <property type="entry name" value="LOG_fam"/>
</dbReference>
<dbReference type="SUPFAM" id="SSF102405">
    <property type="entry name" value="MCP/YpsA-like"/>
    <property type="match status" value="1"/>
</dbReference>
<keyword evidence="4" id="KW-1185">Reference proteome</keyword>
<dbReference type="GO" id="GO:0009691">
    <property type="term" value="P:cytokinin biosynthetic process"/>
    <property type="evidence" value="ECO:0007669"/>
    <property type="project" value="UniProtKB-UniRule"/>
</dbReference>
<evidence type="ECO:0000313" key="3">
    <source>
        <dbReference type="EMBL" id="PND47271.1"/>
    </source>
</evidence>
<accession>A0A2N8LAT7</accession>
<name>A0A2N8LAT7_9STRE</name>
<protein>
    <recommendedName>
        <fullName evidence="2">Cytokinin riboside 5'-monophosphate phosphoribohydrolase</fullName>
        <ecNumber evidence="2">3.2.2.n1</ecNumber>
    </recommendedName>
</protein>
<dbReference type="Gene3D" id="3.40.50.450">
    <property type="match status" value="1"/>
</dbReference>
<dbReference type="PANTHER" id="PTHR31223:SF70">
    <property type="entry name" value="LOG FAMILY PROTEIN YJL055W"/>
    <property type="match status" value="1"/>
</dbReference>
<proteinExistence type="inferred from homology"/>